<evidence type="ECO:0000259" key="1">
    <source>
        <dbReference type="Pfam" id="PF13173"/>
    </source>
</evidence>
<accession>A0ABW9JN38</accession>
<dbReference type="EMBL" id="SRMP02000052">
    <property type="protein sequence ID" value="MFN0293797.1"/>
    <property type="molecule type" value="Genomic_DNA"/>
</dbReference>
<gene>
    <name evidence="3" type="ORF">E5L68_020650</name>
</gene>
<reference evidence="3 4" key="1">
    <citation type="submission" date="2024-12" db="EMBL/GenBank/DDBJ databases">
        <authorList>
            <person name="Hu S."/>
        </authorList>
    </citation>
    <scope>NUCLEOTIDE SEQUENCE [LARGE SCALE GENOMIC DNA]</scope>
    <source>
        <strain evidence="3 4">P-25</strain>
    </source>
</reference>
<dbReference type="InterPro" id="IPR041682">
    <property type="entry name" value="AAA_14"/>
</dbReference>
<comment type="caution">
    <text evidence="3">The sequence shown here is derived from an EMBL/GenBank/DDBJ whole genome shotgun (WGS) entry which is preliminary data.</text>
</comment>
<evidence type="ECO:0000259" key="2">
    <source>
        <dbReference type="Pfam" id="PF13635"/>
    </source>
</evidence>
<keyword evidence="4" id="KW-1185">Reference proteome</keyword>
<keyword evidence="3" id="KW-0547">Nucleotide-binding</keyword>
<feature type="domain" description="DUF4143" evidence="2">
    <location>
        <begin position="220"/>
        <end position="384"/>
    </location>
</feature>
<dbReference type="Gene3D" id="3.40.50.300">
    <property type="entry name" value="P-loop containing nucleotide triphosphate hydrolases"/>
    <property type="match status" value="1"/>
</dbReference>
<name>A0ABW9JN38_9SPHI</name>
<dbReference type="InterPro" id="IPR025420">
    <property type="entry name" value="DUF4143"/>
</dbReference>
<dbReference type="Pfam" id="PF13173">
    <property type="entry name" value="AAA_14"/>
    <property type="match status" value="1"/>
</dbReference>
<dbReference type="Pfam" id="PF13635">
    <property type="entry name" value="DUF4143"/>
    <property type="match status" value="1"/>
</dbReference>
<dbReference type="GO" id="GO:0005524">
    <property type="term" value="F:ATP binding"/>
    <property type="evidence" value="ECO:0007669"/>
    <property type="project" value="UniProtKB-KW"/>
</dbReference>
<organism evidence="3 4">
    <name type="scientific">Pedobacter helvus</name>
    <dbReference type="NCBI Taxonomy" id="2563444"/>
    <lineage>
        <taxon>Bacteria</taxon>
        <taxon>Pseudomonadati</taxon>
        <taxon>Bacteroidota</taxon>
        <taxon>Sphingobacteriia</taxon>
        <taxon>Sphingobacteriales</taxon>
        <taxon>Sphingobacteriaceae</taxon>
        <taxon>Pedobacter</taxon>
    </lineage>
</organism>
<dbReference type="PANTHER" id="PTHR33295:SF7">
    <property type="entry name" value="ATPASE"/>
    <property type="match status" value="1"/>
</dbReference>
<dbReference type="InterPro" id="IPR027417">
    <property type="entry name" value="P-loop_NTPase"/>
</dbReference>
<dbReference type="RefSeq" id="WP_138729460.1">
    <property type="nucleotide sequence ID" value="NZ_SRMP02000052.1"/>
</dbReference>
<dbReference type="Proteomes" id="UP001517367">
    <property type="component" value="Unassembled WGS sequence"/>
</dbReference>
<protein>
    <submittedName>
        <fullName evidence="3">ATP-binding protein</fullName>
    </submittedName>
</protein>
<evidence type="ECO:0000313" key="4">
    <source>
        <dbReference type="Proteomes" id="UP001517367"/>
    </source>
</evidence>
<feature type="domain" description="AAA" evidence="1">
    <location>
        <begin position="17"/>
        <end position="152"/>
    </location>
</feature>
<keyword evidence="3" id="KW-0067">ATP-binding</keyword>
<proteinExistence type="predicted"/>
<dbReference type="SUPFAM" id="SSF52540">
    <property type="entry name" value="P-loop containing nucleoside triphosphate hydrolases"/>
    <property type="match status" value="1"/>
</dbReference>
<sequence>MKRTQLEFLKKWKAGKNRKPLLIRGARQVGKTWLMKTFGREEYDKCVYVNFESSNRLKSLFEADFNIQRIMLAIQIETGITVEADNTLIIFDEIQEAPGALTSLKYFYENAPEYHIVSAGSLLGVALAKHTSFPVGKVDFLNLYPLNFYEFMQALGKERFVELLKTNDWELIKSFKNEYIELLKQYYYIGGMPEVVRRFAENSDFAEVRETQKSILSAYEQDFSKHAPHEIVPRIRMLWNSIPAQLAKENKKFIYGMIKQGARAKDYELALSWLIDCGLLHKVNRADKPALPLKAYEDFSAFKLFLVDIGLLAAMGNLEVKTLLDRQGVFEEFKGALTEQYVLQQLTTNTQDMEVNYWSAENARAEIDFLVQLGTKVIPIEVKAEENLQSKSLRTFYQKYGPEISLRTSMSDFRKEDWLVNLPLYAINELPKVLEVEGL</sequence>
<dbReference type="PANTHER" id="PTHR33295">
    <property type="entry name" value="ATPASE"/>
    <property type="match status" value="1"/>
</dbReference>
<evidence type="ECO:0000313" key="3">
    <source>
        <dbReference type="EMBL" id="MFN0293797.1"/>
    </source>
</evidence>